<evidence type="ECO:0008006" key="3">
    <source>
        <dbReference type="Google" id="ProtNLM"/>
    </source>
</evidence>
<keyword evidence="2" id="KW-1185">Reference proteome</keyword>
<protein>
    <recommendedName>
        <fullName evidence="3">Saccharopine dehydrogenase-like C-terminal domain-containing protein</fullName>
    </recommendedName>
</protein>
<comment type="caution">
    <text evidence="1">The sequence shown here is derived from an EMBL/GenBank/DDBJ whole genome shotgun (WGS) entry which is preliminary data.</text>
</comment>
<gene>
    <name evidence="1" type="ORF">GZ78_18665</name>
</gene>
<evidence type="ECO:0000313" key="1">
    <source>
        <dbReference type="EMBL" id="KEQ16720.1"/>
    </source>
</evidence>
<dbReference type="AlphaFoldDB" id="A0A081NE47"/>
<evidence type="ECO:0000313" key="2">
    <source>
        <dbReference type="Proteomes" id="UP000028073"/>
    </source>
</evidence>
<accession>A0A081NE47</accession>
<dbReference type="OrthoDB" id="4420885at2"/>
<proteinExistence type="predicted"/>
<reference evidence="1 2" key="1">
    <citation type="submission" date="2014-06" db="EMBL/GenBank/DDBJ databases">
        <title>Whole Genome Sequences of Three Symbiotic Endozoicomonas Bacteria.</title>
        <authorList>
            <person name="Neave M.J."/>
            <person name="Apprill A."/>
            <person name="Voolstra C.R."/>
        </authorList>
    </citation>
    <scope>NUCLEOTIDE SEQUENCE [LARGE SCALE GENOMIC DNA]</scope>
    <source>
        <strain evidence="1 2">DSM 25634</strain>
    </source>
</reference>
<dbReference type="PANTHER" id="PTHR43781:SF1">
    <property type="entry name" value="SACCHAROPINE DEHYDROGENASE"/>
    <property type="match status" value="1"/>
</dbReference>
<organism evidence="1 2">
    <name type="scientific">Endozoicomonas numazuensis</name>
    <dbReference type="NCBI Taxonomy" id="1137799"/>
    <lineage>
        <taxon>Bacteria</taxon>
        <taxon>Pseudomonadati</taxon>
        <taxon>Pseudomonadota</taxon>
        <taxon>Gammaproteobacteria</taxon>
        <taxon>Oceanospirillales</taxon>
        <taxon>Endozoicomonadaceae</taxon>
        <taxon>Endozoicomonas</taxon>
    </lineage>
</organism>
<dbReference type="Proteomes" id="UP000028073">
    <property type="component" value="Unassembled WGS sequence"/>
</dbReference>
<name>A0A081NE47_9GAMM</name>
<dbReference type="PANTHER" id="PTHR43781">
    <property type="entry name" value="SACCHAROPINE DEHYDROGENASE"/>
    <property type="match status" value="1"/>
</dbReference>
<dbReference type="RefSeq" id="WP_051786295.1">
    <property type="nucleotide sequence ID" value="NZ_JOKH01000004.1"/>
</dbReference>
<dbReference type="eggNOG" id="COG3268">
    <property type="taxonomic scope" value="Bacteria"/>
</dbReference>
<sequence length="146" mass="16212">MTVPWGDVCTAWYSTGIDNIEVYTAAPRPAALMSRFLSPLMKVLNYKPLQEWLKSKAEKIEGPAQDVRDSGCMHVWGKVYHEDGRSVEAWLDVAEGYQFTAHASLNIVEKILSGRFKPGAQTPSMAFGADFVCDLPGSRLEFVQAL</sequence>
<dbReference type="EMBL" id="JOKH01000004">
    <property type="protein sequence ID" value="KEQ16720.1"/>
    <property type="molecule type" value="Genomic_DNA"/>
</dbReference>